<dbReference type="SUPFAM" id="SSF49854">
    <property type="entry name" value="Spermadhesin, CUB domain"/>
    <property type="match status" value="1"/>
</dbReference>
<gene>
    <name evidence="2" type="ORF">RIMI_LOCUS7072822</name>
</gene>
<reference evidence="2" key="1">
    <citation type="submission" date="2023-07" db="EMBL/GenBank/DDBJ databases">
        <authorList>
            <person name="Stuckert A."/>
        </authorList>
    </citation>
    <scope>NUCLEOTIDE SEQUENCE</scope>
</reference>
<feature type="domain" description="ZP" evidence="1">
    <location>
        <begin position="74"/>
        <end position="130"/>
    </location>
</feature>
<protein>
    <recommendedName>
        <fullName evidence="1">ZP domain-containing protein</fullName>
    </recommendedName>
</protein>
<evidence type="ECO:0000259" key="1">
    <source>
        <dbReference type="PROSITE" id="PS51034"/>
    </source>
</evidence>
<name>A0ABN9LFW2_9NEOB</name>
<sequence>MKNPQSCQSSSLSVYDGTSDESALLGDLCRTNRRDFSSTTNSISIVIKLVNREGFYFFATYLSIFTSNQNVELYCHPNYMRLRISPWYLLSLGYSTNNIFLNDPQCHPQVVANWLEFYIPYDGCLTVRQV</sequence>
<dbReference type="InterPro" id="IPR001507">
    <property type="entry name" value="ZP_dom"/>
</dbReference>
<evidence type="ECO:0000313" key="2">
    <source>
        <dbReference type="EMBL" id="CAJ0937108.1"/>
    </source>
</evidence>
<dbReference type="PROSITE" id="PS51034">
    <property type="entry name" value="ZP_2"/>
    <property type="match status" value="1"/>
</dbReference>
<keyword evidence="3" id="KW-1185">Reference proteome</keyword>
<proteinExistence type="predicted"/>
<evidence type="ECO:0000313" key="3">
    <source>
        <dbReference type="Proteomes" id="UP001176940"/>
    </source>
</evidence>
<organism evidence="2 3">
    <name type="scientific">Ranitomeya imitator</name>
    <name type="common">mimic poison frog</name>
    <dbReference type="NCBI Taxonomy" id="111125"/>
    <lineage>
        <taxon>Eukaryota</taxon>
        <taxon>Metazoa</taxon>
        <taxon>Chordata</taxon>
        <taxon>Craniata</taxon>
        <taxon>Vertebrata</taxon>
        <taxon>Euteleostomi</taxon>
        <taxon>Amphibia</taxon>
        <taxon>Batrachia</taxon>
        <taxon>Anura</taxon>
        <taxon>Neobatrachia</taxon>
        <taxon>Hyloidea</taxon>
        <taxon>Dendrobatidae</taxon>
        <taxon>Dendrobatinae</taxon>
        <taxon>Ranitomeya</taxon>
    </lineage>
</organism>
<comment type="caution">
    <text evidence="2">The sequence shown here is derived from an EMBL/GenBank/DDBJ whole genome shotgun (WGS) entry which is preliminary data.</text>
</comment>
<accession>A0ABN9LFW2</accession>
<dbReference type="Gene3D" id="2.60.120.290">
    <property type="entry name" value="Spermadhesin, CUB domain"/>
    <property type="match status" value="1"/>
</dbReference>
<dbReference type="EMBL" id="CAUEEQ010013172">
    <property type="protein sequence ID" value="CAJ0937108.1"/>
    <property type="molecule type" value="Genomic_DNA"/>
</dbReference>
<dbReference type="InterPro" id="IPR035914">
    <property type="entry name" value="Sperma_CUB_dom_sf"/>
</dbReference>
<dbReference type="Proteomes" id="UP001176940">
    <property type="component" value="Unassembled WGS sequence"/>
</dbReference>